<protein>
    <submittedName>
        <fullName evidence="6">Inactive hydroxysteroid dehydrogenase-like protein 1</fullName>
    </submittedName>
</protein>
<evidence type="ECO:0000313" key="5">
    <source>
        <dbReference type="Proteomes" id="UP000694941"/>
    </source>
</evidence>
<dbReference type="SUPFAM" id="SSF51735">
    <property type="entry name" value="NAD(P)-binding Rossmann-fold domains"/>
    <property type="match status" value="1"/>
</dbReference>
<evidence type="ECO:0000256" key="2">
    <source>
        <dbReference type="ARBA" id="ARBA00022857"/>
    </source>
</evidence>
<keyword evidence="3" id="KW-0496">Mitochondrion</keyword>
<dbReference type="RefSeq" id="XP_013780318.1">
    <property type="nucleotide sequence ID" value="XM_013924864.2"/>
</dbReference>
<reference evidence="6" key="1">
    <citation type="submission" date="2025-08" db="UniProtKB">
        <authorList>
            <consortium name="RefSeq"/>
        </authorList>
    </citation>
    <scope>IDENTIFICATION</scope>
    <source>
        <tissue evidence="6">Muscle</tissue>
    </source>
</reference>
<name>A0ABM1BEF1_LIMPO</name>
<dbReference type="InterPro" id="IPR052149">
    <property type="entry name" value="17-beta-HSD3-like"/>
</dbReference>
<dbReference type="GeneID" id="106464709"/>
<evidence type="ECO:0000256" key="3">
    <source>
        <dbReference type="ARBA" id="ARBA00023128"/>
    </source>
</evidence>
<dbReference type="Proteomes" id="UP000694941">
    <property type="component" value="Unplaced"/>
</dbReference>
<evidence type="ECO:0000256" key="1">
    <source>
        <dbReference type="ARBA" id="ARBA00004173"/>
    </source>
</evidence>
<dbReference type="InterPro" id="IPR036291">
    <property type="entry name" value="NAD(P)-bd_dom_sf"/>
</dbReference>
<dbReference type="Pfam" id="PF00106">
    <property type="entry name" value="adh_short"/>
    <property type="match status" value="1"/>
</dbReference>
<comment type="similarity">
    <text evidence="4">Belongs to the short-chain dehydrogenases/reductases (SDR) family. 17-beta-HSD 3 subfamily.</text>
</comment>
<comment type="subcellular location">
    <subcellularLocation>
        <location evidence="1">Mitochondrion</location>
    </subcellularLocation>
</comment>
<evidence type="ECO:0000313" key="6">
    <source>
        <dbReference type="RefSeq" id="XP_013780318.1"/>
    </source>
</evidence>
<dbReference type="PANTHER" id="PTHR44889">
    <property type="entry name" value="INACTIVE HYDROXYSTEROID DEHYDROGENASE-LIKE PROTEIN 1"/>
    <property type="match status" value="1"/>
</dbReference>
<keyword evidence="2" id="KW-0521">NADP</keyword>
<dbReference type="PANTHER" id="PTHR44889:SF1">
    <property type="entry name" value="INACTIVE HYDROXYSTEROID DEHYDROGENASE-LIKE PROTEIN 1"/>
    <property type="match status" value="1"/>
</dbReference>
<proteinExistence type="inferred from homology"/>
<sequence length="137" mass="15883">EKGLIINLSSISSFYPLPFLAVYSASKAYVDWLSRALDYEYRSKGIVFQTLLPSYISTKPTSFTKPGYIIPDTCTFVNSALSTVGTARRTTGYWTHGLQWWWCEHLPENLWNLFSWMLLKMLDNGKLQFDKQEKKHS</sequence>
<accession>A0ABM1BEF1</accession>
<evidence type="ECO:0000256" key="4">
    <source>
        <dbReference type="ARBA" id="ARBA00038261"/>
    </source>
</evidence>
<gene>
    <name evidence="6" type="primary">LOC106464709</name>
</gene>
<dbReference type="Gene3D" id="3.40.50.720">
    <property type="entry name" value="NAD(P)-binding Rossmann-like Domain"/>
    <property type="match status" value="1"/>
</dbReference>
<organism evidence="5 6">
    <name type="scientific">Limulus polyphemus</name>
    <name type="common">Atlantic horseshoe crab</name>
    <dbReference type="NCBI Taxonomy" id="6850"/>
    <lineage>
        <taxon>Eukaryota</taxon>
        <taxon>Metazoa</taxon>
        <taxon>Ecdysozoa</taxon>
        <taxon>Arthropoda</taxon>
        <taxon>Chelicerata</taxon>
        <taxon>Merostomata</taxon>
        <taxon>Xiphosura</taxon>
        <taxon>Limulidae</taxon>
        <taxon>Limulus</taxon>
    </lineage>
</organism>
<feature type="non-terminal residue" evidence="6">
    <location>
        <position position="1"/>
    </location>
</feature>
<dbReference type="InterPro" id="IPR002347">
    <property type="entry name" value="SDR_fam"/>
</dbReference>
<keyword evidence="5" id="KW-1185">Reference proteome</keyword>